<evidence type="ECO:0000313" key="11">
    <source>
        <dbReference type="EMBL" id="ORY56873.1"/>
    </source>
</evidence>
<proteinExistence type="inferred from homology"/>
<dbReference type="GO" id="GO:0007032">
    <property type="term" value="P:endosome organization"/>
    <property type="evidence" value="ECO:0007669"/>
    <property type="project" value="TreeGrafter"/>
</dbReference>
<comment type="similarity">
    <text evidence="3">Belongs to the KXD1 family.</text>
</comment>
<evidence type="ECO:0000256" key="8">
    <source>
        <dbReference type="SAM" id="Coils"/>
    </source>
</evidence>
<dbReference type="GO" id="GO:0031083">
    <property type="term" value="C:BLOC-1 complex"/>
    <property type="evidence" value="ECO:0007669"/>
    <property type="project" value="TreeGrafter"/>
</dbReference>
<organism evidence="11 12">
    <name type="scientific">Pseudomassariella vexata</name>
    <dbReference type="NCBI Taxonomy" id="1141098"/>
    <lineage>
        <taxon>Eukaryota</taxon>
        <taxon>Fungi</taxon>
        <taxon>Dikarya</taxon>
        <taxon>Ascomycota</taxon>
        <taxon>Pezizomycotina</taxon>
        <taxon>Sordariomycetes</taxon>
        <taxon>Xylariomycetidae</taxon>
        <taxon>Amphisphaeriales</taxon>
        <taxon>Pseudomassariaceae</taxon>
        <taxon>Pseudomassariella</taxon>
    </lineage>
</organism>
<evidence type="ECO:0000256" key="7">
    <source>
        <dbReference type="ARBA" id="ARBA00029808"/>
    </source>
</evidence>
<dbReference type="InterPro" id="IPR019371">
    <property type="entry name" value="KxDL_dom"/>
</dbReference>
<comment type="subcellular location">
    <subcellularLocation>
        <location evidence="2">Endosome</location>
    </subcellularLocation>
</comment>
<keyword evidence="8" id="KW-0175">Coiled coil</keyword>
<dbReference type="InParanoid" id="A0A1Y2DC74"/>
<feature type="region of interest" description="Disordered" evidence="9">
    <location>
        <begin position="22"/>
        <end position="80"/>
    </location>
</feature>
<dbReference type="AlphaFoldDB" id="A0A1Y2DC74"/>
<evidence type="ECO:0000256" key="3">
    <source>
        <dbReference type="ARBA" id="ARBA00005913"/>
    </source>
</evidence>
<keyword evidence="6" id="KW-0967">Endosome</keyword>
<evidence type="ECO:0000256" key="1">
    <source>
        <dbReference type="ARBA" id="ARBA00002069"/>
    </source>
</evidence>
<gene>
    <name evidence="11" type="ORF">BCR38DRAFT_414194</name>
</gene>
<keyword evidence="5" id="KW-0813">Transport</keyword>
<dbReference type="Pfam" id="PF10241">
    <property type="entry name" value="KxDL"/>
    <property type="match status" value="1"/>
</dbReference>
<dbReference type="RefSeq" id="XP_040710340.1">
    <property type="nucleotide sequence ID" value="XM_040858906.1"/>
</dbReference>
<feature type="coiled-coil region" evidence="8">
    <location>
        <begin position="108"/>
        <end position="135"/>
    </location>
</feature>
<evidence type="ECO:0000313" key="12">
    <source>
        <dbReference type="Proteomes" id="UP000193689"/>
    </source>
</evidence>
<dbReference type="InterPro" id="IPR051390">
    <property type="entry name" value="BLOC-1_subunit_KXD1"/>
</dbReference>
<evidence type="ECO:0000256" key="2">
    <source>
        <dbReference type="ARBA" id="ARBA00004177"/>
    </source>
</evidence>
<comment type="function">
    <text evidence="1">Component of the biogenesis of lysosome-related organelles complex-1 (BLOC-1) involved in endosomal cargo sorting.</text>
</comment>
<dbReference type="GeneID" id="63775118"/>
<dbReference type="EMBL" id="MCFJ01000021">
    <property type="protein sequence ID" value="ORY56873.1"/>
    <property type="molecule type" value="Genomic_DNA"/>
</dbReference>
<accession>A0A1Y2DC74</accession>
<dbReference type="GO" id="GO:0005768">
    <property type="term" value="C:endosome"/>
    <property type="evidence" value="ECO:0007669"/>
    <property type="project" value="UniProtKB-SubCell"/>
</dbReference>
<evidence type="ECO:0000256" key="4">
    <source>
        <dbReference type="ARBA" id="ARBA00016207"/>
    </source>
</evidence>
<dbReference type="PANTHER" id="PTHR37787:SF1">
    <property type="entry name" value="BIOGENESIS OF LYSOSOME-RELATED ORGANELLES COMPLEX 1 SUBUNIT KXD1"/>
    <property type="match status" value="1"/>
</dbReference>
<evidence type="ECO:0000256" key="9">
    <source>
        <dbReference type="SAM" id="MobiDB-lite"/>
    </source>
</evidence>
<sequence>MSSYSPQYYSAAVPIPTKDQQYASYYHGSGGSNYSASPPEDNDASVTSGVPSYGNSSYSANASTYADSSSGDWDSTGSASGVDFNEYIHDRFAETFDPIPLDRSLASQAQTSGQLNNKQRELMELQAKAQARLAKSRARFQEGIQDAQEVRANLEWTSKKVS</sequence>
<dbReference type="GO" id="GO:0032880">
    <property type="term" value="P:regulation of protein localization"/>
    <property type="evidence" value="ECO:0007669"/>
    <property type="project" value="TreeGrafter"/>
</dbReference>
<name>A0A1Y2DC74_9PEZI</name>
<reference evidence="11 12" key="1">
    <citation type="submission" date="2016-07" db="EMBL/GenBank/DDBJ databases">
        <title>Pervasive Adenine N6-methylation of Active Genes in Fungi.</title>
        <authorList>
            <consortium name="DOE Joint Genome Institute"/>
            <person name="Mondo S.J."/>
            <person name="Dannebaum R.O."/>
            <person name="Kuo R.C."/>
            <person name="Labutti K."/>
            <person name="Haridas S."/>
            <person name="Kuo A."/>
            <person name="Salamov A."/>
            <person name="Ahrendt S.R."/>
            <person name="Lipzen A."/>
            <person name="Sullivan W."/>
            <person name="Andreopoulos W.B."/>
            <person name="Clum A."/>
            <person name="Lindquist E."/>
            <person name="Daum C."/>
            <person name="Ramamoorthy G.K."/>
            <person name="Gryganskyi A."/>
            <person name="Culley D."/>
            <person name="Magnuson J.K."/>
            <person name="James T.Y."/>
            <person name="O'Malley M.A."/>
            <person name="Stajich J.E."/>
            <person name="Spatafora J.W."/>
            <person name="Visel A."/>
            <person name="Grigoriev I.V."/>
        </authorList>
    </citation>
    <scope>NUCLEOTIDE SEQUENCE [LARGE SCALE GENOMIC DNA]</scope>
    <source>
        <strain evidence="11 12">CBS 129021</strain>
    </source>
</reference>
<dbReference type="Proteomes" id="UP000193689">
    <property type="component" value="Unassembled WGS sequence"/>
</dbReference>
<feature type="compositionally biased region" description="Low complexity" evidence="9">
    <location>
        <begin position="22"/>
        <end position="37"/>
    </location>
</feature>
<keyword evidence="12" id="KW-1185">Reference proteome</keyword>
<dbReference type="OrthoDB" id="4089816at2759"/>
<evidence type="ECO:0000256" key="5">
    <source>
        <dbReference type="ARBA" id="ARBA00022448"/>
    </source>
</evidence>
<comment type="caution">
    <text evidence="11">The sequence shown here is derived from an EMBL/GenBank/DDBJ whole genome shotgun (WGS) entry which is preliminary data.</text>
</comment>
<dbReference type="PANTHER" id="PTHR37787">
    <property type="entry name" value="BIOGENESIS OF LYSOSOME-RELATED ORGANELLES COMPLEX 1 SUBUNIT KXD1"/>
    <property type="match status" value="1"/>
</dbReference>
<feature type="domain" description="KxDL" evidence="10">
    <location>
        <begin position="91"/>
        <end position="162"/>
    </location>
</feature>
<evidence type="ECO:0000259" key="10">
    <source>
        <dbReference type="Pfam" id="PF10241"/>
    </source>
</evidence>
<feature type="compositionally biased region" description="Low complexity" evidence="9">
    <location>
        <begin position="52"/>
        <end position="80"/>
    </location>
</feature>
<evidence type="ECO:0000256" key="6">
    <source>
        <dbReference type="ARBA" id="ARBA00022753"/>
    </source>
</evidence>
<protein>
    <recommendedName>
        <fullName evidence="4">Biogenesis of lysosome-related organelles complex 1 subunit KXD1</fullName>
    </recommendedName>
    <alternativeName>
        <fullName evidence="7">KxDL homolog</fullName>
    </alternativeName>
</protein>